<sequence>MAWRVGRRDNISIWQDAWVLGVKNYKIQEPVRNHNLDNVVNLIDPILRQWKEGIITSTFVRGKAEAILNISLASGGSGSLEHVFRGYLTIQGIWNMLGF</sequence>
<organism evidence="1 2">
    <name type="scientific">Gossypium stocksii</name>
    <dbReference type="NCBI Taxonomy" id="47602"/>
    <lineage>
        <taxon>Eukaryota</taxon>
        <taxon>Viridiplantae</taxon>
        <taxon>Streptophyta</taxon>
        <taxon>Embryophyta</taxon>
        <taxon>Tracheophyta</taxon>
        <taxon>Spermatophyta</taxon>
        <taxon>Magnoliopsida</taxon>
        <taxon>eudicotyledons</taxon>
        <taxon>Gunneridae</taxon>
        <taxon>Pentapetalae</taxon>
        <taxon>rosids</taxon>
        <taxon>malvids</taxon>
        <taxon>Malvales</taxon>
        <taxon>Malvaceae</taxon>
        <taxon>Malvoideae</taxon>
        <taxon>Gossypium</taxon>
    </lineage>
</organism>
<gene>
    <name evidence="1" type="ORF">J1N35_018954</name>
</gene>
<evidence type="ECO:0000313" key="2">
    <source>
        <dbReference type="Proteomes" id="UP000828251"/>
    </source>
</evidence>
<proteinExistence type="predicted"/>
<comment type="caution">
    <text evidence="1">The sequence shown here is derived from an EMBL/GenBank/DDBJ whole genome shotgun (WGS) entry which is preliminary data.</text>
</comment>
<protein>
    <submittedName>
        <fullName evidence="1">Uncharacterized protein</fullName>
    </submittedName>
</protein>
<name>A0A9D3VR13_9ROSI</name>
<dbReference type="OrthoDB" id="914111at2759"/>
<accession>A0A9D3VR13</accession>
<dbReference type="Proteomes" id="UP000828251">
    <property type="component" value="Unassembled WGS sequence"/>
</dbReference>
<keyword evidence="2" id="KW-1185">Reference proteome</keyword>
<dbReference type="AlphaFoldDB" id="A0A9D3VR13"/>
<reference evidence="1 2" key="1">
    <citation type="journal article" date="2021" name="Plant Biotechnol. J.">
        <title>Multi-omics assisted identification of the key and species-specific regulatory components of drought-tolerant mechanisms in Gossypium stocksii.</title>
        <authorList>
            <person name="Yu D."/>
            <person name="Ke L."/>
            <person name="Zhang D."/>
            <person name="Wu Y."/>
            <person name="Sun Y."/>
            <person name="Mei J."/>
            <person name="Sun J."/>
            <person name="Sun Y."/>
        </authorList>
    </citation>
    <scope>NUCLEOTIDE SEQUENCE [LARGE SCALE GENOMIC DNA]</scope>
    <source>
        <strain evidence="2">cv. E1</strain>
        <tissue evidence="1">Leaf</tissue>
    </source>
</reference>
<evidence type="ECO:0000313" key="1">
    <source>
        <dbReference type="EMBL" id="KAH1091697.1"/>
    </source>
</evidence>
<dbReference type="EMBL" id="JAIQCV010000006">
    <property type="protein sequence ID" value="KAH1091697.1"/>
    <property type="molecule type" value="Genomic_DNA"/>
</dbReference>